<dbReference type="Proteomes" id="UP000298358">
    <property type="component" value="Unassembled WGS sequence"/>
</dbReference>
<keyword evidence="1" id="KW-0472">Membrane</keyword>
<accession>A0A4Y9FYD2</accession>
<protein>
    <submittedName>
        <fullName evidence="2">Uncharacterized protein</fullName>
    </submittedName>
</protein>
<keyword evidence="1" id="KW-0812">Transmembrane</keyword>
<feature type="transmembrane region" description="Helical" evidence="1">
    <location>
        <begin position="25"/>
        <end position="43"/>
    </location>
</feature>
<comment type="caution">
    <text evidence="2">The sequence shown here is derived from an EMBL/GenBank/DDBJ whole genome shotgun (WGS) entry which is preliminary data.</text>
</comment>
<keyword evidence="1" id="KW-1133">Transmembrane helix</keyword>
<evidence type="ECO:0000256" key="1">
    <source>
        <dbReference type="SAM" id="Phobius"/>
    </source>
</evidence>
<evidence type="ECO:0000313" key="3">
    <source>
        <dbReference type="Proteomes" id="UP000298358"/>
    </source>
</evidence>
<dbReference type="InterPro" id="IPR053824">
    <property type="entry name" value="DUF7010"/>
</dbReference>
<sequence length="190" mass="19562">MSGPGEITIAHAQADVRRVHRGGSMGPLVSGAVWLVATALMTWASPPAAMWALFVGGALIFPISTLLLRARGGPASLPPGHPSSALAFESAMVAPAGTLLAIVVGIFGPDRFFPAATLMIGVHYLVFVSLYGLRLYLALALVLTAIGVLGLFAVPQLGFWAGWATGAALLAFVLPLDRASRPAREPAAVA</sequence>
<dbReference type="RefSeq" id="WP_135113492.1">
    <property type="nucleotide sequence ID" value="NZ_JADGLL010000006.1"/>
</dbReference>
<dbReference type="AlphaFoldDB" id="A0A4Y9FYD2"/>
<reference evidence="2 3" key="1">
    <citation type="submission" date="2019-03" db="EMBL/GenBank/DDBJ databases">
        <title>Diversity of the mouse oral microbiome.</title>
        <authorList>
            <person name="Joseph S."/>
            <person name="Aduse-Opoku J."/>
            <person name="Curtis M."/>
            <person name="Wade W."/>
            <person name="Hashim A."/>
        </authorList>
    </citation>
    <scope>NUCLEOTIDE SEQUENCE [LARGE SCALE GENOMIC DNA]</scope>
    <source>
        <strain evidence="2 3">P1012</strain>
    </source>
</reference>
<dbReference type="Pfam" id="PF22765">
    <property type="entry name" value="DUF7010"/>
    <property type="match status" value="1"/>
</dbReference>
<name>A0A4Y9FYD2_9MICO</name>
<feature type="transmembrane region" description="Helical" evidence="1">
    <location>
        <begin position="113"/>
        <end position="131"/>
    </location>
</feature>
<proteinExistence type="predicted"/>
<evidence type="ECO:0000313" key="2">
    <source>
        <dbReference type="EMBL" id="TFU33658.1"/>
    </source>
</evidence>
<feature type="transmembrane region" description="Helical" evidence="1">
    <location>
        <begin position="49"/>
        <end position="68"/>
    </location>
</feature>
<feature type="transmembrane region" description="Helical" evidence="1">
    <location>
        <begin position="136"/>
        <end position="154"/>
    </location>
</feature>
<dbReference type="EMBL" id="SPQB01000006">
    <property type="protein sequence ID" value="TFU33658.1"/>
    <property type="molecule type" value="Genomic_DNA"/>
</dbReference>
<dbReference type="OrthoDB" id="5114860at2"/>
<feature type="transmembrane region" description="Helical" evidence="1">
    <location>
        <begin position="88"/>
        <end position="107"/>
    </location>
</feature>
<gene>
    <name evidence="2" type="ORF">E4U02_04180</name>
</gene>
<feature type="transmembrane region" description="Helical" evidence="1">
    <location>
        <begin position="160"/>
        <end position="176"/>
    </location>
</feature>
<keyword evidence="3" id="KW-1185">Reference proteome</keyword>
<organism evidence="2 3">
    <name type="scientific">Microbacterium paludicola</name>
    <dbReference type="NCBI Taxonomy" id="300019"/>
    <lineage>
        <taxon>Bacteria</taxon>
        <taxon>Bacillati</taxon>
        <taxon>Actinomycetota</taxon>
        <taxon>Actinomycetes</taxon>
        <taxon>Micrococcales</taxon>
        <taxon>Microbacteriaceae</taxon>
        <taxon>Microbacterium</taxon>
    </lineage>
</organism>